<evidence type="ECO:0000256" key="4">
    <source>
        <dbReference type="ARBA" id="ARBA00022475"/>
    </source>
</evidence>
<evidence type="ECO:0000256" key="11">
    <source>
        <dbReference type="RuleBase" id="RU363032"/>
    </source>
</evidence>
<evidence type="ECO:0000259" key="12">
    <source>
        <dbReference type="PROSITE" id="PS50928"/>
    </source>
</evidence>
<comment type="subcellular location">
    <subcellularLocation>
        <location evidence="1">Cell inner membrane</location>
        <topology evidence="1">Multi-pass membrane protein</topology>
    </subcellularLocation>
    <subcellularLocation>
        <location evidence="11">Cell membrane</location>
        <topology evidence="11">Multi-pass membrane protein</topology>
    </subcellularLocation>
</comment>
<dbReference type="PANTHER" id="PTHR30614:SF10">
    <property type="entry name" value="ARGININE ABC TRANSPORTER PERMEASE PROTEIN ARTM"/>
    <property type="match status" value="1"/>
</dbReference>
<keyword evidence="3 11" id="KW-0813">Transport</keyword>
<dbReference type="Gene3D" id="1.10.3720.10">
    <property type="entry name" value="MetI-like"/>
    <property type="match status" value="1"/>
</dbReference>
<dbReference type="InterPro" id="IPR000515">
    <property type="entry name" value="MetI-like"/>
</dbReference>
<evidence type="ECO:0000256" key="2">
    <source>
        <dbReference type="ARBA" id="ARBA00010072"/>
    </source>
</evidence>
<accession>A0ABP8Q199</accession>
<dbReference type="Proteomes" id="UP001501321">
    <property type="component" value="Unassembled WGS sequence"/>
</dbReference>
<dbReference type="RefSeq" id="WP_345010549.1">
    <property type="nucleotide sequence ID" value="NZ_BAABFC010000006.1"/>
</dbReference>
<feature type="transmembrane region" description="Helical" evidence="11">
    <location>
        <begin position="119"/>
        <end position="141"/>
    </location>
</feature>
<dbReference type="InterPro" id="IPR010065">
    <property type="entry name" value="AA_ABC_transptr_permease_3TM"/>
</dbReference>
<dbReference type="Pfam" id="PF00528">
    <property type="entry name" value="BPD_transp_1"/>
    <property type="match status" value="1"/>
</dbReference>
<comment type="caution">
    <text evidence="13">The sequence shown here is derived from an EMBL/GenBank/DDBJ whole genome shotgun (WGS) entry which is preliminary data.</text>
</comment>
<dbReference type="InterPro" id="IPR043429">
    <property type="entry name" value="ArtM/GltK/GlnP/TcyL/YhdX-like"/>
</dbReference>
<name>A0ABP8Q199_9GAMM</name>
<keyword evidence="4" id="KW-1003">Cell membrane</keyword>
<evidence type="ECO:0000256" key="6">
    <source>
        <dbReference type="ARBA" id="ARBA00022692"/>
    </source>
</evidence>
<feature type="transmembrane region" description="Helical" evidence="11">
    <location>
        <begin position="12"/>
        <end position="34"/>
    </location>
</feature>
<feature type="transmembrane region" description="Helical" evidence="11">
    <location>
        <begin position="228"/>
        <end position="250"/>
    </location>
</feature>
<feature type="domain" description="ABC transmembrane type-1" evidence="12">
    <location>
        <begin position="45"/>
        <end position="246"/>
    </location>
</feature>
<organism evidence="13 14">
    <name type="scientific">Pseudaeromonas paramecii</name>
    <dbReference type="NCBI Taxonomy" id="2138166"/>
    <lineage>
        <taxon>Bacteria</taxon>
        <taxon>Pseudomonadati</taxon>
        <taxon>Pseudomonadota</taxon>
        <taxon>Gammaproteobacteria</taxon>
        <taxon>Aeromonadales</taxon>
        <taxon>Aeromonadaceae</taxon>
        <taxon>Pseudaeromonas</taxon>
    </lineage>
</organism>
<reference evidence="14" key="1">
    <citation type="journal article" date="2019" name="Int. J. Syst. Evol. Microbiol.">
        <title>The Global Catalogue of Microorganisms (GCM) 10K type strain sequencing project: providing services to taxonomists for standard genome sequencing and annotation.</title>
        <authorList>
            <consortium name="The Broad Institute Genomics Platform"/>
            <consortium name="The Broad Institute Genome Sequencing Center for Infectious Disease"/>
            <person name="Wu L."/>
            <person name="Ma J."/>
        </authorList>
    </citation>
    <scope>NUCLEOTIDE SEQUENCE [LARGE SCALE GENOMIC DNA]</scope>
    <source>
        <strain evidence="14">JCM 32226</strain>
    </source>
</reference>
<evidence type="ECO:0000313" key="13">
    <source>
        <dbReference type="EMBL" id="GAA4495639.1"/>
    </source>
</evidence>
<evidence type="ECO:0000256" key="10">
    <source>
        <dbReference type="ARBA" id="ARBA00040319"/>
    </source>
</evidence>
<dbReference type="SUPFAM" id="SSF161098">
    <property type="entry name" value="MetI-like"/>
    <property type="match status" value="1"/>
</dbReference>
<evidence type="ECO:0000256" key="9">
    <source>
        <dbReference type="ARBA" id="ARBA00023136"/>
    </source>
</evidence>
<keyword evidence="14" id="KW-1185">Reference proteome</keyword>
<evidence type="ECO:0000313" key="14">
    <source>
        <dbReference type="Proteomes" id="UP001501321"/>
    </source>
</evidence>
<dbReference type="NCBIfam" id="TIGR01726">
    <property type="entry name" value="HEQRo_perm_3TM"/>
    <property type="match status" value="1"/>
</dbReference>
<evidence type="ECO:0000256" key="5">
    <source>
        <dbReference type="ARBA" id="ARBA00022519"/>
    </source>
</evidence>
<dbReference type="InterPro" id="IPR035906">
    <property type="entry name" value="MetI-like_sf"/>
</dbReference>
<evidence type="ECO:0000256" key="8">
    <source>
        <dbReference type="ARBA" id="ARBA00022989"/>
    </source>
</evidence>
<keyword evidence="8 11" id="KW-1133">Transmembrane helix</keyword>
<protein>
    <recommendedName>
        <fullName evidence="10">Arginine ABC transporter permease protein ArtM</fullName>
    </recommendedName>
</protein>
<dbReference type="CDD" id="cd06261">
    <property type="entry name" value="TM_PBP2"/>
    <property type="match status" value="1"/>
</dbReference>
<proteinExistence type="inferred from homology"/>
<evidence type="ECO:0000256" key="3">
    <source>
        <dbReference type="ARBA" id="ARBA00022448"/>
    </source>
</evidence>
<keyword evidence="9 11" id="KW-0472">Membrane</keyword>
<keyword evidence="6 11" id="KW-0812">Transmembrane</keyword>
<gene>
    <name evidence="13" type="ORF">GCM10023095_09260</name>
</gene>
<keyword evidence="5" id="KW-0997">Cell inner membrane</keyword>
<dbReference type="PROSITE" id="PS50928">
    <property type="entry name" value="ABC_TM1"/>
    <property type="match status" value="1"/>
</dbReference>
<evidence type="ECO:0000256" key="7">
    <source>
        <dbReference type="ARBA" id="ARBA00022970"/>
    </source>
</evidence>
<feature type="transmembrane region" description="Helical" evidence="11">
    <location>
        <begin position="40"/>
        <end position="67"/>
    </location>
</feature>
<comment type="similarity">
    <text evidence="2">Belongs to the binding-protein-dependent transport system permease family. HisMQ subfamily.</text>
</comment>
<dbReference type="PANTHER" id="PTHR30614">
    <property type="entry name" value="MEMBRANE COMPONENT OF AMINO ACID ABC TRANSPORTER"/>
    <property type="match status" value="1"/>
</dbReference>
<sequence length="257" mass="28484">MLDSLLSRPHRLLLLGIGVALLLAMVFGLQWAWLLRYWPAILAGLGHTLLLLIGSVLLGFVLCIPLALMQVQGPAPLAWLAHSFCTLIRGTPILLQLWLLYYGVGSLFPYLPGIRQSWLWPYLTQVWPYALVALTLSFAGYEGEVMRGALKGVPRGQLEAARAMGMTPFTLLRRIWLPCAIQRVLPTLNGELILQLKATPLAATIAFIDVYAVFGRIRQETFIVYEPLLLLAAVYLVIAGLITLGFRHLAGRYPVGE</sequence>
<evidence type="ECO:0000256" key="1">
    <source>
        <dbReference type="ARBA" id="ARBA00004429"/>
    </source>
</evidence>
<keyword evidence="7" id="KW-0029">Amino-acid transport</keyword>
<dbReference type="EMBL" id="BAABFC010000006">
    <property type="protein sequence ID" value="GAA4495639.1"/>
    <property type="molecule type" value="Genomic_DNA"/>
</dbReference>